<accession>A0A2T6BWQ0</accession>
<reference evidence="2 3" key="1">
    <citation type="submission" date="2018-04" db="EMBL/GenBank/DDBJ databases">
        <title>Genomic Encyclopedia of Archaeal and Bacterial Type Strains, Phase II (KMG-II): from individual species to whole genera.</title>
        <authorList>
            <person name="Goeker M."/>
        </authorList>
    </citation>
    <scope>NUCLEOTIDE SEQUENCE [LARGE SCALE GENOMIC DNA]</scope>
    <source>
        <strain evidence="2 3">DSM 25731</strain>
    </source>
</reference>
<sequence length="292" mass="33580">MGREMHHNDSKEQKSSNSSPFIKPKSSGVIQRKIAQHGDVRKNIAYWKPILQKRRALLTKLITEKSNESFEHDFRFLLPLAHRLMEQGGFDKGNTELNNPYYLQSKGDLGYEALTKDEAHGKQTSNFGKFSTEQKGVEAYLEQLENNKHNDGDKTWVGAYLAIMKGSSFQDFIRGLQPDGNVAKGRNYSTKYTYVVPDDKKDTPVGTFGTMMGGMKHRLTNLIQDFIAINTYEIAQLQKEIAQEDDFYETIPLHDRIEYLQEDSRLLQKVLTELKQDASWWKQNHKGVSVQQ</sequence>
<proteinExistence type="predicted"/>
<dbReference type="Proteomes" id="UP000244090">
    <property type="component" value="Unassembled WGS sequence"/>
</dbReference>
<evidence type="ECO:0000313" key="2">
    <source>
        <dbReference type="EMBL" id="PTX60500.1"/>
    </source>
</evidence>
<keyword evidence="3" id="KW-1185">Reference proteome</keyword>
<evidence type="ECO:0000313" key="3">
    <source>
        <dbReference type="Proteomes" id="UP000244090"/>
    </source>
</evidence>
<evidence type="ECO:0000256" key="1">
    <source>
        <dbReference type="SAM" id="MobiDB-lite"/>
    </source>
</evidence>
<dbReference type="RefSeq" id="WP_108115441.1">
    <property type="nucleotide sequence ID" value="NZ_QBKT01000006.1"/>
</dbReference>
<feature type="region of interest" description="Disordered" evidence="1">
    <location>
        <begin position="1"/>
        <end position="28"/>
    </location>
</feature>
<protein>
    <submittedName>
        <fullName evidence="2">Uncharacterized protein</fullName>
    </submittedName>
</protein>
<dbReference type="EMBL" id="QBKT01000006">
    <property type="protein sequence ID" value="PTX60500.1"/>
    <property type="molecule type" value="Genomic_DNA"/>
</dbReference>
<organism evidence="2 3">
    <name type="scientific">Kordia periserrulae</name>
    <dbReference type="NCBI Taxonomy" id="701523"/>
    <lineage>
        <taxon>Bacteria</taxon>
        <taxon>Pseudomonadati</taxon>
        <taxon>Bacteroidota</taxon>
        <taxon>Flavobacteriia</taxon>
        <taxon>Flavobacteriales</taxon>
        <taxon>Flavobacteriaceae</taxon>
        <taxon>Kordia</taxon>
    </lineage>
</organism>
<gene>
    <name evidence="2" type="ORF">C8N46_106145</name>
</gene>
<name>A0A2T6BWQ0_9FLAO</name>
<dbReference type="AlphaFoldDB" id="A0A2T6BWQ0"/>
<comment type="caution">
    <text evidence="2">The sequence shown here is derived from an EMBL/GenBank/DDBJ whole genome shotgun (WGS) entry which is preliminary data.</text>
</comment>
<feature type="compositionally biased region" description="Basic and acidic residues" evidence="1">
    <location>
        <begin position="1"/>
        <end position="14"/>
    </location>
</feature>